<evidence type="ECO:0000313" key="1">
    <source>
        <dbReference type="EMBL" id="VAX27452.1"/>
    </source>
</evidence>
<dbReference type="InterPro" id="IPR053199">
    <property type="entry name" value="cDPG_synthetase-like"/>
</dbReference>
<protein>
    <recommendedName>
        <fullName evidence="2">GTPase</fullName>
    </recommendedName>
</protein>
<feature type="non-terminal residue" evidence="1">
    <location>
        <position position="1"/>
    </location>
</feature>
<dbReference type="AlphaFoldDB" id="A0A3B1CGV2"/>
<dbReference type="PANTHER" id="PTHR42869:SF1">
    <property type="entry name" value="SLL0572 PROTEIN"/>
    <property type="match status" value="1"/>
</dbReference>
<accession>A0A3B1CGV2</accession>
<reference evidence="1" key="1">
    <citation type="submission" date="2018-06" db="EMBL/GenBank/DDBJ databases">
        <authorList>
            <person name="Zhirakovskaya E."/>
        </authorList>
    </citation>
    <scope>NUCLEOTIDE SEQUENCE</scope>
</reference>
<gene>
    <name evidence="1" type="ORF">MNBD_NITROSPINAE05-836</name>
</gene>
<organism evidence="1">
    <name type="scientific">hydrothermal vent metagenome</name>
    <dbReference type="NCBI Taxonomy" id="652676"/>
    <lineage>
        <taxon>unclassified sequences</taxon>
        <taxon>metagenomes</taxon>
        <taxon>ecological metagenomes</taxon>
    </lineage>
</organism>
<proteinExistence type="predicted"/>
<name>A0A3B1CGV2_9ZZZZ</name>
<sequence length="76" mass="8437">KYPHIGKLLPAMGYGEEQIRDLETTINAADCDLVVIGTPIDLGRILNIQKPTVRVRYELAEIGTPNLETVLKTFLS</sequence>
<dbReference type="EMBL" id="UOGG01000031">
    <property type="protein sequence ID" value="VAX27452.1"/>
    <property type="molecule type" value="Genomic_DNA"/>
</dbReference>
<evidence type="ECO:0008006" key="2">
    <source>
        <dbReference type="Google" id="ProtNLM"/>
    </source>
</evidence>
<dbReference type="PANTHER" id="PTHR42869">
    <property type="entry name" value="SLL0572 PROTEIN"/>
    <property type="match status" value="1"/>
</dbReference>